<feature type="transmembrane region" description="Helical" evidence="11">
    <location>
        <begin position="6"/>
        <end position="24"/>
    </location>
</feature>
<keyword evidence="5" id="KW-0547">Nucleotide-binding</keyword>
<reference evidence="14" key="1">
    <citation type="submission" date="2017-06" db="EMBL/GenBank/DDBJ databases">
        <title>Genome analysis of Fimbriiglobus ruber SP5, the first member of the order Planctomycetales with confirmed chitinolytic capability.</title>
        <authorList>
            <person name="Ravin N.V."/>
            <person name="Rakitin A.L."/>
            <person name="Ivanova A.A."/>
            <person name="Beletsky A.V."/>
            <person name="Kulichevskaya I.S."/>
            <person name="Mardanov A.V."/>
            <person name="Dedysh S.N."/>
        </authorList>
    </citation>
    <scope>NUCLEOTIDE SEQUENCE [LARGE SCALE GENOMIC DNA]</scope>
    <source>
        <strain evidence="14">SP5</strain>
    </source>
</reference>
<keyword evidence="14" id="KW-1185">Reference proteome</keyword>
<evidence type="ECO:0000256" key="10">
    <source>
        <dbReference type="SAM" id="MobiDB-lite"/>
    </source>
</evidence>
<dbReference type="EC" id="2.7.13.3" evidence="2"/>
<evidence type="ECO:0000256" key="3">
    <source>
        <dbReference type="ARBA" id="ARBA00022553"/>
    </source>
</evidence>
<evidence type="ECO:0000256" key="5">
    <source>
        <dbReference type="ARBA" id="ARBA00022741"/>
    </source>
</evidence>
<dbReference type="AlphaFoldDB" id="A0A225DFE3"/>
<evidence type="ECO:0000313" key="13">
    <source>
        <dbReference type="EMBL" id="OWK40281.1"/>
    </source>
</evidence>
<dbReference type="GO" id="GO:0000155">
    <property type="term" value="F:phosphorelay sensor kinase activity"/>
    <property type="evidence" value="ECO:0007669"/>
    <property type="project" value="InterPro"/>
</dbReference>
<keyword evidence="8" id="KW-0902">Two-component regulatory system</keyword>
<sequence>MLFASLLSSGVLVGVCALMAMSLFRQQESMAEVLRENFGSGRTAAELRENLTDLQLILFDQGERVVGLHSRIEMHLGTLRKFADNDRERDLTDQVTTSFHKYRLLWERLPTDQSPARVGAVHLAAEVLEKETLPRCQALVDYNNNRLEESAREHQRILRVLAWGMAAIGVTGGVAGLVLGYGVSQGVRQSIRRLQVQVRDAAGKLPRGGPEIVVSGEGHFADLQEEMEQLVAQVSEVVEQLQQRDREVLRAEQLAAVGQLAAGVAHEIRNPLTAIKMLVQVGQADRDRSPLAAEDLDVIEIEIRRMERSLKTFLDFARPPKTERSPVDLIGLIDHTLGLVRGRAAKQGVDVQFDRPPVPLVYTADAEQLRQVLVNLALNALDAMPTGGTLRVALRSCAAGAARVDVSDTGPGIAPDLFPRLFQPFVSGKETGLGLGLVISRRIVEDHGGTLEAANDPGGARFTVDLPPEQAAPAGQEPRPVTTSGGR</sequence>
<dbReference type="InterPro" id="IPR036097">
    <property type="entry name" value="HisK_dim/P_sf"/>
</dbReference>
<dbReference type="GO" id="GO:0005524">
    <property type="term" value="F:ATP binding"/>
    <property type="evidence" value="ECO:0007669"/>
    <property type="project" value="UniProtKB-KW"/>
</dbReference>
<protein>
    <recommendedName>
        <fullName evidence="2">histidine kinase</fullName>
        <ecNumber evidence="2">2.7.13.3</ecNumber>
    </recommendedName>
</protein>
<dbReference type="Proteomes" id="UP000214646">
    <property type="component" value="Unassembled WGS sequence"/>
</dbReference>
<dbReference type="Pfam" id="PF00512">
    <property type="entry name" value="HisKA"/>
    <property type="match status" value="1"/>
</dbReference>
<dbReference type="InterPro" id="IPR003661">
    <property type="entry name" value="HisK_dim/P_dom"/>
</dbReference>
<evidence type="ECO:0000313" key="14">
    <source>
        <dbReference type="Proteomes" id="UP000214646"/>
    </source>
</evidence>
<dbReference type="Gene3D" id="1.10.287.130">
    <property type="match status" value="1"/>
</dbReference>
<feature type="domain" description="Histidine kinase" evidence="12">
    <location>
        <begin position="263"/>
        <end position="470"/>
    </location>
</feature>
<evidence type="ECO:0000256" key="11">
    <source>
        <dbReference type="SAM" id="Phobius"/>
    </source>
</evidence>
<dbReference type="PANTHER" id="PTHR43065">
    <property type="entry name" value="SENSOR HISTIDINE KINASE"/>
    <property type="match status" value="1"/>
</dbReference>
<organism evidence="13 14">
    <name type="scientific">Fimbriiglobus ruber</name>
    <dbReference type="NCBI Taxonomy" id="1908690"/>
    <lineage>
        <taxon>Bacteria</taxon>
        <taxon>Pseudomonadati</taxon>
        <taxon>Planctomycetota</taxon>
        <taxon>Planctomycetia</taxon>
        <taxon>Gemmatales</taxon>
        <taxon>Gemmataceae</taxon>
        <taxon>Fimbriiglobus</taxon>
    </lineage>
</organism>
<evidence type="ECO:0000259" key="12">
    <source>
        <dbReference type="PROSITE" id="PS50109"/>
    </source>
</evidence>
<gene>
    <name evidence="13" type="ORF">FRUB_05200</name>
</gene>
<evidence type="ECO:0000256" key="7">
    <source>
        <dbReference type="ARBA" id="ARBA00022840"/>
    </source>
</evidence>
<name>A0A225DFE3_9BACT</name>
<keyword evidence="3" id="KW-0597">Phosphoprotein</keyword>
<feature type="transmembrane region" description="Helical" evidence="11">
    <location>
        <begin position="160"/>
        <end position="183"/>
    </location>
</feature>
<evidence type="ECO:0000256" key="9">
    <source>
        <dbReference type="SAM" id="Coils"/>
    </source>
</evidence>
<dbReference type="Gene3D" id="3.30.565.10">
    <property type="entry name" value="Histidine kinase-like ATPase, C-terminal domain"/>
    <property type="match status" value="1"/>
</dbReference>
<dbReference type="SUPFAM" id="SSF55874">
    <property type="entry name" value="ATPase domain of HSP90 chaperone/DNA topoisomerase II/histidine kinase"/>
    <property type="match status" value="1"/>
</dbReference>
<dbReference type="SMART" id="SM00388">
    <property type="entry name" value="HisKA"/>
    <property type="match status" value="1"/>
</dbReference>
<keyword evidence="7" id="KW-0067">ATP-binding</keyword>
<evidence type="ECO:0000256" key="1">
    <source>
        <dbReference type="ARBA" id="ARBA00000085"/>
    </source>
</evidence>
<comment type="catalytic activity">
    <reaction evidence="1">
        <text>ATP + protein L-histidine = ADP + protein N-phospho-L-histidine.</text>
        <dbReference type="EC" id="2.7.13.3"/>
    </reaction>
</comment>
<dbReference type="InterPro" id="IPR003594">
    <property type="entry name" value="HATPase_dom"/>
</dbReference>
<dbReference type="SUPFAM" id="SSF47384">
    <property type="entry name" value="Homodimeric domain of signal transducing histidine kinase"/>
    <property type="match status" value="1"/>
</dbReference>
<comment type="caution">
    <text evidence="13">The sequence shown here is derived from an EMBL/GenBank/DDBJ whole genome shotgun (WGS) entry which is preliminary data.</text>
</comment>
<dbReference type="CDD" id="cd00082">
    <property type="entry name" value="HisKA"/>
    <property type="match status" value="1"/>
</dbReference>
<keyword evidence="11" id="KW-0812">Transmembrane</keyword>
<evidence type="ECO:0000256" key="4">
    <source>
        <dbReference type="ARBA" id="ARBA00022679"/>
    </source>
</evidence>
<keyword evidence="11" id="KW-0472">Membrane</keyword>
<evidence type="ECO:0000256" key="2">
    <source>
        <dbReference type="ARBA" id="ARBA00012438"/>
    </source>
</evidence>
<feature type="region of interest" description="Disordered" evidence="10">
    <location>
        <begin position="455"/>
        <end position="487"/>
    </location>
</feature>
<dbReference type="PRINTS" id="PR00344">
    <property type="entry name" value="BCTRLSENSOR"/>
</dbReference>
<dbReference type="InterPro" id="IPR004358">
    <property type="entry name" value="Sig_transdc_His_kin-like_C"/>
</dbReference>
<keyword evidence="11" id="KW-1133">Transmembrane helix</keyword>
<feature type="coiled-coil region" evidence="9">
    <location>
        <begin position="220"/>
        <end position="247"/>
    </location>
</feature>
<evidence type="ECO:0000256" key="6">
    <source>
        <dbReference type="ARBA" id="ARBA00022777"/>
    </source>
</evidence>
<evidence type="ECO:0000256" key="8">
    <source>
        <dbReference type="ARBA" id="ARBA00023012"/>
    </source>
</evidence>
<dbReference type="InterPro" id="IPR036890">
    <property type="entry name" value="HATPase_C_sf"/>
</dbReference>
<proteinExistence type="predicted"/>
<dbReference type="Pfam" id="PF02518">
    <property type="entry name" value="HATPase_c"/>
    <property type="match status" value="1"/>
</dbReference>
<dbReference type="SMART" id="SM00387">
    <property type="entry name" value="HATPase_c"/>
    <property type="match status" value="1"/>
</dbReference>
<keyword evidence="9" id="KW-0175">Coiled coil</keyword>
<accession>A0A225DFE3</accession>
<dbReference type="PANTHER" id="PTHR43065:SF10">
    <property type="entry name" value="PEROXIDE STRESS-ACTIVATED HISTIDINE KINASE MAK3"/>
    <property type="match status" value="1"/>
</dbReference>
<keyword evidence="6 13" id="KW-0418">Kinase</keyword>
<dbReference type="InterPro" id="IPR005467">
    <property type="entry name" value="His_kinase_dom"/>
</dbReference>
<dbReference type="PROSITE" id="PS50109">
    <property type="entry name" value="HIS_KIN"/>
    <property type="match status" value="1"/>
</dbReference>
<dbReference type="EMBL" id="NIDE01000008">
    <property type="protein sequence ID" value="OWK40281.1"/>
    <property type="molecule type" value="Genomic_DNA"/>
</dbReference>
<keyword evidence="4" id="KW-0808">Transferase</keyword>
<feature type="compositionally biased region" description="Low complexity" evidence="10">
    <location>
        <begin position="467"/>
        <end position="480"/>
    </location>
</feature>